<gene>
    <name evidence="1" type="ORF">Tci_354366</name>
</gene>
<organism evidence="1">
    <name type="scientific">Tanacetum cinerariifolium</name>
    <name type="common">Dalmatian daisy</name>
    <name type="synonym">Chrysanthemum cinerariifolium</name>
    <dbReference type="NCBI Taxonomy" id="118510"/>
    <lineage>
        <taxon>Eukaryota</taxon>
        <taxon>Viridiplantae</taxon>
        <taxon>Streptophyta</taxon>
        <taxon>Embryophyta</taxon>
        <taxon>Tracheophyta</taxon>
        <taxon>Spermatophyta</taxon>
        <taxon>Magnoliopsida</taxon>
        <taxon>eudicotyledons</taxon>
        <taxon>Gunneridae</taxon>
        <taxon>Pentapetalae</taxon>
        <taxon>asterids</taxon>
        <taxon>campanulids</taxon>
        <taxon>Asterales</taxon>
        <taxon>Asteraceae</taxon>
        <taxon>Asteroideae</taxon>
        <taxon>Anthemideae</taxon>
        <taxon>Anthemidinae</taxon>
        <taxon>Tanacetum</taxon>
    </lineage>
</organism>
<reference evidence="1" key="1">
    <citation type="journal article" date="2019" name="Sci. Rep.">
        <title>Draft genome of Tanacetum cinerariifolium, the natural source of mosquito coil.</title>
        <authorList>
            <person name="Yamashiro T."/>
            <person name="Shiraishi A."/>
            <person name="Satake H."/>
            <person name="Nakayama K."/>
        </authorList>
    </citation>
    <scope>NUCLEOTIDE SEQUENCE</scope>
</reference>
<name>A0A699H8Y0_TANCI</name>
<dbReference type="AlphaFoldDB" id="A0A699H8Y0"/>
<protein>
    <submittedName>
        <fullName evidence="1">Uncharacterized protein</fullName>
    </submittedName>
</protein>
<accession>A0A699H8Y0</accession>
<evidence type="ECO:0000313" key="1">
    <source>
        <dbReference type="EMBL" id="GEX82391.1"/>
    </source>
</evidence>
<comment type="caution">
    <text evidence="1">The sequence shown here is derived from an EMBL/GenBank/DDBJ whole genome shotgun (WGS) entry which is preliminary data.</text>
</comment>
<dbReference type="EMBL" id="BKCJ010132508">
    <property type="protein sequence ID" value="GEX82391.1"/>
    <property type="molecule type" value="Genomic_DNA"/>
</dbReference>
<sequence>MIVLHHPYITNLADVIVVIFIVKHRSEPLELVVLWNPSIRKSVRIGIHKLPRKNGDAIIETIEDDDHLVLQVYDPYLGRISGLVCNVWMMKDDHVIKSFTKMLSIKSSDRLFKDVLEFKKNGDAIIETIENDDHFVLQVYDPFLGHISGDLGMEGSYFSFSIRSYKEMLLLLDE</sequence>
<proteinExistence type="predicted"/>